<dbReference type="SUPFAM" id="SSF53474">
    <property type="entry name" value="alpha/beta-Hydrolases"/>
    <property type="match status" value="3"/>
</dbReference>
<dbReference type="FunFam" id="3.40.50.12670:FF:000002">
    <property type="entry name" value="Carboxypeptidase"/>
    <property type="match status" value="1"/>
</dbReference>
<dbReference type="Proteomes" id="UP000306102">
    <property type="component" value="Unassembled WGS sequence"/>
</dbReference>
<comment type="caution">
    <text evidence="12">The sequence shown here is derived from an EMBL/GenBank/DDBJ whole genome shotgun (WGS) entry which is preliminary data.</text>
</comment>
<evidence type="ECO:0000256" key="9">
    <source>
        <dbReference type="ARBA" id="ARBA00023180"/>
    </source>
</evidence>
<dbReference type="Pfam" id="PF00450">
    <property type="entry name" value="Peptidase_S10"/>
    <property type="match status" value="2"/>
</dbReference>
<feature type="region of interest" description="Disordered" evidence="11">
    <location>
        <begin position="927"/>
        <end position="946"/>
    </location>
</feature>
<dbReference type="GO" id="GO:0006508">
    <property type="term" value="P:proteolysis"/>
    <property type="evidence" value="ECO:0007669"/>
    <property type="project" value="UniProtKB-KW"/>
</dbReference>
<dbReference type="AlphaFoldDB" id="A0A4S4D1B7"/>
<dbReference type="Gene3D" id="3.40.50.12670">
    <property type="match status" value="2"/>
</dbReference>
<evidence type="ECO:0000256" key="11">
    <source>
        <dbReference type="SAM" id="MobiDB-lite"/>
    </source>
</evidence>
<evidence type="ECO:0000256" key="5">
    <source>
        <dbReference type="ARBA" id="ARBA00022670"/>
    </source>
</evidence>
<dbReference type="InterPro" id="IPR029058">
    <property type="entry name" value="AB_hydrolase_fold"/>
</dbReference>
<dbReference type="EMBL" id="SDRB02013068">
    <property type="protein sequence ID" value="THF96014.1"/>
    <property type="molecule type" value="Genomic_DNA"/>
</dbReference>
<dbReference type="GO" id="GO:0019748">
    <property type="term" value="P:secondary metabolic process"/>
    <property type="evidence" value="ECO:0007669"/>
    <property type="project" value="TreeGrafter"/>
</dbReference>
<name>A0A4S4D1B7_CAMSN</name>
<keyword evidence="4 10" id="KW-0121">Carboxypeptidase</keyword>
<evidence type="ECO:0000256" key="1">
    <source>
        <dbReference type="ARBA" id="ARBA00004613"/>
    </source>
</evidence>
<evidence type="ECO:0000256" key="3">
    <source>
        <dbReference type="ARBA" id="ARBA00022525"/>
    </source>
</evidence>
<reference evidence="12 13" key="1">
    <citation type="journal article" date="2018" name="Proc. Natl. Acad. Sci. U.S.A.">
        <title>Draft genome sequence of Camellia sinensis var. sinensis provides insights into the evolution of the tea genome and tea quality.</title>
        <authorList>
            <person name="Wei C."/>
            <person name="Yang H."/>
            <person name="Wang S."/>
            <person name="Zhao J."/>
            <person name="Liu C."/>
            <person name="Gao L."/>
            <person name="Xia E."/>
            <person name="Lu Y."/>
            <person name="Tai Y."/>
            <person name="She G."/>
            <person name="Sun J."/>
            <person name="Cao H."/>
            <person name="Tong W."/>
            <person name="Gao Q."/>
            <person name="Li Y."/>
            <person name="Deng W."/>
            <person name="Jiang X."/>
            <person name="Wang W."/>
            <person name="Chen Q."/>
            <person name="Zhang S."/>
            <person name="Li H."/>
            <person name="Wu J."/>
            <person name="Wang P."/>
            <person name="Li P."/>
            <person name="Shi C."/>
            <person name="Zheng F."/>
            <person name="Jian J."/>
            <person name="Huang B."/>
            <person name="Shan D."/>
            <person name="Shi M."/>
            <person name="Fang C."/>
            <person name="Yue Y."/>
            <person name="Li F."/>
            <person name="Li D."/>
            <person name="Wei S."/>
            <person name="Han B."/>
            <person name="Jiang C."/>
            <person name="Yin Y."/>
            <person name="Xia T."/>
            <person name="Zhang Z."/>
            <person name="Bennetzen J.L."/>
            <person name="Zhao S."/>
            <person name="Wan X."/>
        </authorList>
    </citation>
    <scope>NUCLEOTIDE SEQUENCE [LARGE SCALE GENOMIC DNA]</scope>
    <source>
        <strain evidence="13">cv. Shuchazao</strain>
        <tissue evidence="12">Leaf</tissue>
    </source>
</reference>
<evidence type="ECO:0000256" key="6">
    <source>
        <dbReference type="ARBA" id="ARBA00022729"/>
    </source>
</evidence>
<organism evidence="12 13">
    <name type="scientific">Camellia sinensis var. sinensis</name>
    <name type="common">China tea</name>
    <dbReference type="NCBI Taxonomy" id="542762"/>
    <lineage>
        <taxon>Eukaryota</taxon>
        <taxon>Viridiplantae</taxon>
        <taxon>Streptophyta</taxon>
        <taxon>Embryophyta</taxon>
        <taxon>Tracheophyta</taxon>
        <taxon>Spermatophyta</taxon>
        <taxon>Magnoliopsida</taxon>
        <taxon>eudicotyledons</taxon>
        <taxon>Gunneridae</taxon>
        <taxon>Pentapetalae</taxon>
        <taxon>asterids</taxon>
        <taxon>Ericales</taxon>
        <taxon>Theaceae</taxon>
        <taxon>Camellia</taxon>
    </lineage>
</organism>
<keyword evidence="13" id="KW-1185">Reference proteome</keyword>
<dbReference type="PANTHER" id="PTHR11802:SF254">
    <property type="entry name" value="SERINE CARBOXYPEPTIDASE-LIKE 20"/>
    <property type="match status" value="1"/>
</dbReference>
<evidence type="ECO:0000256" key="7">
    <source>
        <dbReference type="ARBA" id="ARBA00022801"/>
    </source>
</evidence>
<proteinExistence type="inferred from homology"/>
<dbReference type="PANTHER" id="PTHR11802">
    <property type="entry name" value="SERINE PROTEASE FAMILY S10 SERINE CARBOXYPEPTIDASE"/>
    <property type="match status" value="1"/>
</dbReference>
<evidence type="ECO:0000313" key="13">
    <source>
        <dbReference type="Proteomes" id="UP000306102"/>
    </source>
</evidence>
<dbReference type="EC" id="3.4.16.-" evidence="10"/>
<dbReference type="GO" id="GO:0005576">
    <property type="term" value="C:extracellular region"/>
    <property type="evidence" value="ECO:0007669"/>
    <property type="project" value="UniProtKB-SubCell"/>
</dbReference>
<feature type="signal peptide" evidence="10">
    <location>
        <begin position="1"/>
        <end position="23"/>
    </location>
</feature>
<evidence type="ECO:0000256" key="8">
    <source>
        <dbReference type="ARBA" id="ARBA00023157"/>
    </source>
</evidence>
<keyword evidence="5 10" id="KW-0645">Protease</keyword>
<feature type="chain" id="PRO_5020994382" description="Carboxypeptidase" evidence="10">
    <location>
        <begin position="24"/>
        <end position="946"/>
    </location>
</feature>
<keyword evidence="9" id="KW-0325">Glycoprotein</keyword>
<accession>A0A4S4D1B7</accession>
<dbReference type="PROSITE" id="PS00131">
    <property type="entry name" value="CARBOXYPEPT_SER_SER"/>
    <property type="match status" value="1"/>
</dbReference>
<evidence type="ECO:0000256" key="10">
    <source>
        <dbReference type="RuleBase" id="RU361156"/>
    </source>
</evidence>
<comment type="similarity">
    <text evidence="2 10">Belongs to the peptidase S10 family.</text>
</comment>
<keyword evidence="3" id="KW-0964">Secreted</keyword>
<evidence type="ECO:0000313" key="12">
    <source>
        <dbReference type="EMBL" id="THF96014.1"/>
    </source>
</evidence>
<comment type="subcellular location">
    <subcellularLocation>
        <location evidence="1">Secreted</location>
    </subcellularLocation>
</comment>
<evidence type="ECO:0000256" key="2">
    <source>
        <dbReference type="ARBA" id="ARBA00009431"/>
    </source>
</evidence>
<dbReference type="InterPro" id="IPR018202">
    <property type="entry name" value="Ser_caboxypep_ser_AS"/>
</dbReference>
<keyword evidence="8" id="KW-1015">Disulfide bond</keyword>
<dbReference type="PRINTS" id="PR00724">
    <property type="entry name" value="CRBOXYPTASEC"/>
</dbReference>
<keyword evidence="7 10" id="KW-0378">Hydrolase</keyword>
<dbReference type="GO" id="GO:0004185">
    <property type="term" value="F:serine-type carboxypeptidase activity"/>
    <property type="evidence" value="ECO:0007669"/>
    <property type="project" value="UniProtKB-UniRule"/>
</dbReference>
<dbReference type="Gene3D" id="3.40.50.1820">
    <property type="entry name" value="alpha/beta hydrolase"/>
    <property type="match status" value="4"/>
</dbReference>
<dbReference type="InterPro" id="IPR001563">
    <property type="entry name" value="Peptidase_S10"/>
</dbReference>
<feature type="compositionally biased region" description="Basic residues" evidence="11">
    <location>
        <begin position="937"/>
        <end position="946"/>
    </location>
</feature>
<dbReference type="GO" id="GO:0016747">
    <property type="term" value="F:acyltransferase activity, transferring groups other than amino-acyl groups"/>
    <property type="evidence" value="ECO:0007669"/>
    <property type="project" value="TreeGrafter"/>
</dbReference>
<keyword evidence="6 10" id="KW-0732">Signal</keyword>
<dbReference type="FunFam" id="3.40.50.1820:FF:000143">
    <property type="entry name" value="Carboxypeptidase"/>
    <property type="match status" value="1"/>
</dbReference>
<gene>
    <name evidence="12" type="ORF">TEA_027279</name>
</gene>
<sequence length="946" mass="105198">MTMGCTFLFISLCMCLGFGLTEAVPANSLITKLPGFNATFPSKHYSGYVSIDGNPAKQLFYYFVESERKPSNDPVVLWLNGGPGCSSFDGFVYEHGPFNYEVGKRRGELPILHLNPYSWSKVSNIIYLDSPAGVGFSYSENMTFYSTGDLQTASETNIFLLKGYMVGNGVADSKFDGNALVPFAHGMGLISDGIFEEAEDACKGNYYNPNSLTCQLMISKVESVIKDLNLYDILEPCHHSPTSKEDENAKTSLPLSFKQLGVTERPLAVRKRIFGRAWPLRAPVRDGVVPMWPQLMENSVVPCINDEVATIWLNNDAVRKAIHANPGSGRWRLCTDQMAYTHDAGSMINYHKNLSTEGYRVLIYSGDHDMCVPFTGSQAWTRSLGYNIVDEWWPWLSSSGVAGFTQGYANNLTFLTIKEASLAMERLLVVLKVSSLCCLLLGYGRIMVEAAPEVSLIISLPGFNDTFPSKHYSGYVTINGNPTPPKNLFYYFVVSERNPSMDPIVLWLNGGPGCSSFDGFVYEHGPFNFDAGKPTGSLPKLHLNPYSWSKVSNIIYLDSPAGVGFSYSKDTTNYVTGDFQTAIDTHNFLLEWFNIYPEFVSNPFYIAGESYAGIYVPTLASQVAKGIKDGVNPIINFKGYMIGNAATDYKYDGNSLVPFAHGMALISDDIYEGYMIGNAATDYKYDGNSLVPFAHGMALISDDIYEEAVTTCKGNYYDPPNNNCNIEVSGLNRYDILEPCYHRPTTKEDINENKNTNTSTIPLSFKQLGVAERPLAVRKRIYGRAWPFRAPVRAGIIPMWPELMKQAGRGVLCVDDTIATAWLNDDAVRKAIHVNQEVEAWNLCSAALTYYSEAGSMIPYHKNLTAQGYRALIYSGDHDMCVPYTGSQAWTGSLGYEIVDKWRPWMSNQQVAGWQDVAPTNTVKSRIHTPTHESKPKFNHHKKESQ</sequence>
<evidence type="ECO:0000256" key="4">
    <source>
        <dbReference type="ARBA" id="ARBA00022645"/>
    </source>
</evidence>
<protein>
    <recommendedName>
        <fullName evidence="10">Carboxypeptidase</fullName>
        <ecNumber evidence="10">3.4.16.-</ecNumber>
    </recommendedName>
</protein>